<evidence type="ECO:0000313" key="3">
    <source>
        <dbReference type="Proteomes" id="UP000070700"/>
    </source>
</evidence>
<feature type="region of interest" description="Disordered" evidence="1">
    <location>
        <begin position="1"/>
        <end position="20"/>
    </location>
</feature>
<dbReference type="EMBL" id="KQ947426">
    <property type="protein sequence ID" value="KUJ11562.1"/>
    <property type="molecule type" value="Genomic_DNA"/>
</dbReference>
<dbReference type="InParanoid" id="A0A194WVE2"/>
<protein>
    <submittedName>
        <fullName evidence="2">Uncharacterized protein</fullName>
    </submittedName>
</protein>
<dbReference type="Proteomes" id="UP000070700">
    <property type="component" value="Unassembled WGS sequence"/>
</dbReference>
<sequence length="154" mass="17703">MKSLVSKNKVNQNPRKIQNNPQNKYFVHRRAESQSLKKLFECWFFASSTALRYYLSILNTDSSAPKSNSAIPNQLPLGLFYNPRQSEYASRHNPRQIVIYGADMYRDDSRDQFSGDVGPDFGILSIHPSIHPSSSPQMSKFQVLLSQVMEWNVM</sequence>
<dbReference type="RefSeq" id="XP_018065917.1">
    <property type="nucleotide sequence ID" value="XM_018206008.1"/>
</dbReference>
<name>A0A194WVE2_MOLSC</name>
<evidence type="ECO:0000256" key="1">
    <source>
        <dbReference type="SAM" id="MobiDB-lite"/>
    </source>
</evidence>
<proteinExistence type="predicted"/>
<keyword evidence="3" id="KW-1185">Reference proteome</keyword>
<evidence type="ECO:0000313" key="2">
    <source>
        <dbReference type="EMBL" id="KUJ11562.1"/>
    </source>
</evidence>
<dbReference type="AlphaFoldDB" id="A0A194WVE2"/>
<accession>A0A194WVE2</accession>
<gene>
    <name evidence="2" type="ORF">LY89DRAFT_227416</name>
</gene>
<reference evidence="2 3" key="1">
    <citation type="submission" date="2015-10" db="EMBL/GenBank/DDBJ databases">
        <title>Full genome of DAOMC 229536 Phialocephala scopiformis, a fungal endophyte of spruce producing the potent anti-insectan compound rugulosin.</title>
        <authorList>
            <consortium name="DOE Joint Genome Institute"/>
            <person name="Walker A.K."/>
            <person name="Frasz S.L."/>
            <person name="Seifert K.A."/>
            <person name="Miller J.D."/>
            <person name="Mondo S.J."/>
            <person name="Labutti K."/>
            <person name="Lipzen A."/>
            <person name="Dockter R."/>
            <person name="Kennedy M."/>
            <person name="Grigoriev I.V."/>
            <person name="Spatafora J.W."/>
        </authorList>
    </citation>
    <scope>NUCLEOTIDE SEQUENCE [LARGE SCALE GENOMIC DNA]</scope>
    <source>
        <strain evidence="2 3">CBS 120377</strain>
    </source>
</reference>
<organism evidence="2 3">
    <name type="scientific">Mollisia scopiformis</name>
    <name type="common">Conifer needle endophyte fungus</name>
    <name type="synonym">Phialocephala scopiformis</name>
    <dbReference type="NCBI Taxonomy" id="149040"/>
    <lineage>
        <taxon>Eukaryota</taxon>
        <taxon>Fungi</taxon>
        <taxon>Dikarya</taxon>
        <taxon>Ascomycota</taxon>
        <taxon>Pezizomycotina</taxon>
        <taxon>Leotiomycetes</taxon>
        <taxon>Helotiales</taxon>
        <taxon>Mollisiaceae</taxon>
        <taxon>Mollisia</taxon>
    </lineage>
</organism>
<dbReference type="GeneID" id="28815734"/>
<dbReference type="KEGG" id="psco:LY89DRAFT_227416"/>